<accession>A0A8D9UHJ1</accession>
<dbReference type="InterPro" id="IPR015421">
    <property type="entry name" value="PyrdxlP-dep_Trfase_major"/>
</dbReference>
<protein>
    <recommendedName>
        <fullName evidence="3">NifS-like protein</fullName>
    </recommendedName>
</protein>
<comment type="similarity">
    <text evidence="2">Belongs to the class-V pyridoxal-phosphate-dependent aminotransferase family. NifS/IscS subfamily.</text>
</comment>
<dbReference type="Gene3D" id="1.10.260.50">
    <property type="match status" value="1"/>
</dbReference>
<dbReference type="PANTHER" id="PTHR11601">
    <property type="entry name" value="CYSTEINE DESULFURYLASE FAMILY MEMBER"/>
    <property type="match status" value="1"/>
</dbReference>
<dbReference type="SUPFAM" id="SSF53383">
    <property type="entry name" value="PLP-dependent transferases"/>
    <property type="match status" value="1"/>
</dbReference>
<dbReference type="GO" id="GO:0016740">
    <property type="term" value="F:transferase activity"/>
    <property type="evidence" value="ECO:0007669"/>
    <property type="project" value="UniProtKB-KW"/>
</dbReference>
<name>A0A8D9UHJ1_9VIRU</name>
<feature type="domain" description="Aminotransferase class V" evidence="9">
    <location>
        <begin position="2"/>
        <end position="356"/>
    </location>
</feature>
<dbReference type="PANTHER" id="PTHR11601:SF34">
    <property type="entry name" value="CYSTEINE DESULFURASE"/>
    <property type="match status" value="1"/>
</dbReference>
<keyword evidence="7" id="KW-0408">Iron</keyword>
<dbReference type="GO" id="GO:0051536">
    <property type="term" value="F:iron-sulfur cluster binding"/>
    <property type="evidence" value="ECO:0007669"/>
    <property type="project" value="UniProtKB-KW"/>
</dbReference>
<evidence type="ECO:0000259" key="9">
    <source>
        <dbReference type="Pfam" id="PF00266"/>
    </source>
</evidence>
<comment type="cofactor">
    <cofactor evidence="1">
        <name>pyridoxal 5'-phosphate</name>
        <dbReference type="ChEBI" id="CHEBI:597326"/>
    </cofactor>
</comment>
<evidence type="ECO:0000256" key="3">
    <source>
        <dbReference type="ARBA" id="ARBA00021783"/>
    </source>
</evidence>
<evidence type="ECO:0000256" key="7">
    <source>
        <dbReference type="ARBA" id="ARBA00023004"/>
    </source>
</evidence>
<dbReference type="InterPro" id="IPR000192">
    <property type="entry name" value="Aminotrans_V_dom"/>
</dbReference>
<evidence type="ECO:0000256" key="5">
    <source>
        <dbReference type="ARBA" id="ARBA00022723"/>
    </source>
</evidence>
<dbReference type="Gene3D" id="3.90.1150.10">
    <property type="entry name" value="Aspartate Aminotransferase, domain 1"/>
    <property type="match status" value="1"/>
</dbReference>
<evidence type="ECO:0000256" key="1">
    <source>
        <dbReference type="ARBA" id="ARBA00001933"/>
    </source>
</evidence>
<proteinExistence type="inferred from homology"/>
<dbReference type="PIRSF" id="PIRSF005572">
    <property type="entry name" value="NifS"/>
    <property type="match status" value="1"/>
</dbReference>
<dbReference type="EMBL" id="BK029940">
    <property type="protein sequence ID" value="DAD55571.1"/>
    <property type="molecule type" value="Genomic_DNA"/>
</dbReference>
<evidence type="ECO:0000256" key="6">
    <source>
        <dbReference type="ARBA" id="ARBA00022898"/>
    </source>
</evidence>
<evidence type="ECO:0000256" key="8">
    <source>
        <dbReference type="ARBA" id="ARBA00023014"/>
    </source>
</evidence>
<evidence type="ECO:0000313" key="10">
    <source>
        <dbReference type="EMBL" id="DAD55571.1"/>
    </source>
</evidence>
<dbReference type="Gene3D" id="3.40.640.10">
    <property type="entry name" value="Type I PLP-dependent aspartate aminotransferase-like (Major domain)"/>
    <property type="match status" value="1"/>
</dbReference>
<dbReference type="InterPro" id="IPR015424">
    <property type="entry name" value="PyrdxlP-dep_Trfase"/>
</dbReference>
<dbReference type="Pfam" id="PF00266">
    <property type="entry name" value="Aminotran_5"/>
    <property type="match status" value="1"/>
</dbReference>
<evidence type="ECO:0000256" key="2">
    <source>
        <dbReference type="ARBA" id="ARBA00006490"/>
    </source>
</evidence>
<dbReference type="GO" id="GO:0046872">
    <property type="term" value="F:metal ion binding"/>
    <property type="evidence" value="ECO:0007669"/>
    <property type="project" value="UniProtKB-KW"/>
</dbReference>
<keyword evidence="5" id="KW-0479">Metal-binding</keyword>
<organism evidence="10">
    <name type="scientific">Bacteriophage sp</name>
    <dbReference type="NCBI Taxonomy" id="38018"/>
    <lineage>
        <taxon>Viruses</taxon>
    </lineage>
</organism>
<keyword evidence="4" id="KW-0808">Transferase</keyword>
<evidence type="ECO:0000256" key="4">
    <source>
        <dbReference type="ARBA" id="ARBA00022679"/>
    </source>
</evidence>
<dbReference type="InterPro" id="IPR015422">
    <property type="entry name" value="PyrdxlP-dep_Trfase_small"/>
</dbReference>
<sequence length="372" mass="41877">MIYLDHAATTFVSPEIIDIIKDDLAEYWGNASTTYGLGRKSKNLIEESRAKIAHVIGAFPEEIYFTSGSSEGNAWALAQKSKCLCSPYEHHNITENPKSIIIDKNYLIDAVKVTEKSEELGFLWGDYSGFLLSWMYVNNETGEIFNPREHMDLAHRLNMYYHCDMTQALGNVPIDIRPMADIATFSGHKVHSPKGVGFIYFSKDTFPVEKIKPLIYGGDQESNRRAGTENIPYIHALALTVDKAVAHQKEKDLACKKMKRAFLEELGKLFEPNDYMIVSPANSINSTVCVCFHNVEGEILQSMLDEKEIYVGTGSACNTGDMKASAVLEAMKIPEDYIRGEIRISMNETQNTVEDVIETARVLHECYEMVRS</sequence>
<keyword evidence="8" id="KW-0411">Iron-sulfur</keyword>
<reference evidence="10" key="1">
    <citation type="journal article" date="2021" name="Proc. Natl. Acad. Sci. U.S.A.">
        <title>A Catalog of Tens of Thousands of Viruses from Human Metagenomes Reveals Hidden Associations with Chronic Diseases.</title>
        <authorList>
            <person name="Tisza M.J."/>
            <person name="Buck C.B."/>
        </authorList>
    </citation>
    <scope>NUCLEOTIDE SEQUENCE</scope>
    <source>
        <strain evidence="10">CtOZu12</strain>
    </source>
</reference>
<keyword evidence="6" id="KW-0663">Pyridoxal phosphate</keyword>
<dbReference type="InterPro" id="IPR016454">
    <property type="entry name" value="Cysteine_dSase"/>
</dbReference>